<dbReference type="InterPro" id="IPR001172">
    <property type="entry name" value="FliN_T3SS_HrcQb"/>
</dbReference>
<evidence type="ECO:0000256" key="3">
    <source>
        <dbReference type="ARBA" id="ARBA00021897"/>
    </source>
</evidence>
<dbReference type="InterPro" id="IPR036429">
    <property type="entry name" value="SpoA-like_sf"/>
</dbReference>
<evidence type="ECO:0000256" key="7">
    <source>
        <dbReference type="ARBA" id="ARBA00023136"/>
    </source>
</evidence>
<dbReference type="RefSeq" id="WP_081894864.1">
    <property type="nucleotide sequence ID" value="NZ_CABVQD010000046.1"/>
</dbReference>
<dbReference type="InterPro" id="IPR001543">
    <property type="entry name" value="FliN-like_C"/>
</dbReference>
<accession>A0A6P2SBK9</accession>
<evidence type="ECO:0000256" key="4">
    <source>
        <dbReference type="ARBA" id="ARBA00022475"/>
    </source>
</evidence>
<dbReference type="InterPro" id="IPR051469">
    <property type="entry name" value="FliN/MopA/SpaO"/>
</dbReference>
<evidence type="ECO:0000256" key="8">
    <source>
        <dbReference type="SAM" id="MobiDB-lite"/>
    </source>
</evidence>
<dbReference type="Gene3D" id="2.30.330.10">
    <property type="entry name" value="SpoA-like"/>
    <property type="match status" value="1"/>
</dbReference>
<gene>
    <name evidence="10" type="ORF">BPA30113_07115</name>
</gene>
<dbReference type="PANTHER" id="PTHR43484:SF1">
    <property type="entry name" value="FLAGELLAR MOTOR SWITCH PROTEIN FLIN"/>
    <property type="match status" value="1"/>
</dbReference>
<sequence>MLNQPTSLMNEPSLDVADSTDQPARANLVQLVELPLGGHDGAPLPFDAGKGGATANPLMQVRAAVTVRVGTAELTVGELMSVREEQVLRLDQSVESPVDLLVGGEVIARGTLVVIDGCFGVRLTELPRPLQP</sequence>
<feature type="region of interest" description="Disordered" evidence="8">
    <location>
        <begin position="1"/>
        <end position="20"/>
    </location>
</feature>
<dbReference type="GO" id="GO:0071973">
    <property type="term" value="P:bacterial-type flagellum-dependent cell motility"/>
    <property type="evidence" value="ECO:0007669"/>
    <property type="project" value="InterPro"/>
</dbReference>
<proteinExistence type="inferred from homology"/>
<feature type="domain" description="Flagellar motor switch protein FliN-like C-terminal" evidence="9">
    <location>
        <begin position="58"/>
        <end position="126"/>
    </location>
</feature>
<evidence type="ECO:0000256" key="2">
    <source>
        <dbReference type="ARBA" id="ARBA00009226"/>
    </source>
</evidence>
<evidence type="ECO:0000313" key="11">
    <source>
        <dbReference type="Proteomes" id="UP000494330"/>
    </source>
</evidence>
<dbReference type="GO" id="GO:0005886">
    <property type="term" value="C:plasma membrane"/>
    <property type="evidence" value="ECO:0007669"/>
    <property type="project" value="UniProtKB-SubCell"/>
</dbReference>
<organism evidence="10 11">
    <name type="scientific">Burkholderia paludis</name>
    <dbReference type="NCBI Taxonomy" id="1506587"/>
    <lineage>
        <taxon>Bacteria</taxon>
        <taxon>Pseudomonadati</taxon>
        <taxon>Pseudomonadota</taxon>
        <taxon>Betaproteobacteria</taxon>
        <taxon>Burkholderiales</taxon>
        <taxon>Burkholderiaceae</taxon>
        <taxon>Burkholderia</taxon>
        <taxon>Burkholderia cepacia complex</taxon>
    </lineage>
</organism>
<dbReference type="GO" id="GO:0003774">
    <property type="term" value="F:cytoskeletal motor activity"/>
    <property type="evidence" value="ECO:0007669"/>
    <property type="project" value="InterPro"/>
</dbReference>
<evidence type="ECO:0000256" key="6">
    <source>
        <dbReference type="ARBA" id="ARBA00022779"/>
    </source>
</evidence>
<keyword evidence="6" id="KW-0283">Flagellar rotation</keyword>
<feature type="compositionally biased region" description="Polar residues" evidence="8">
    <location>
        <begin position="1"/>
        <end position="10"/>
    </location>
</feature>
<dbReference type="GO" id="GO:0006935">
    <property type="term" value="P:chemotaxis"/>
    <property type="evidence" value="ECO:0007669"/>
    <property type="project" value="UniProtKB-KW"/>
</dbReference>
<dbReference type="Pfam" id="PF01052">
    <property type="entry name" value="FliMN_C"/>
    <property type="match status" value="1"/>
</dbReference>
<dbReference type="Proteomes" id="UP000494330">
    <property type="component" value="Unassembled WGS sequence"/>
</dbReference>
<keyword evidence="10" id="KW-0282">Flagellum</keyword>
<keyword evidence="11" id="KW-1185">Reference proteome</keyword>
<evidence type="ECO:0000256" key="1">
    <source>
        <dbReference type="ARBA" id="ARBA00004413"/>
    </source>
</evidence>
<dbReference type="PRINTS" id="PR00956">
    <property type="entry name" value="FLGMOTORFLIN"/>
</dbReference>
<evidence type="ECO:0000256" key="5">
    <source>
        <dbReference type="ARBA" id="ARBA00022500"/>
    </source>
</evidence>
<comment type="similarity">
    <text evidence="2">Belongs to the FliN/MopA/SpaO family.</text>
</comment>
<dbReference type="AlphaFoldDB" id="A0A6P2SBK9"/>
<comment type="subcellular location">
    <subcellularLocation>
        <location evidence="1">Cell membrane</location>
        <topology evidence="1">Peripheral membrane protein</topology>
        <orientation evidence="1">Cytoplasmic side</orientation>
    </subcellularLocation>
</comment>
<dbReference type="GO" id="GO:0009425">
    <property type="term" value="C:bacterial-type flagellum basal body"/>
    <property type="evidence" value="ECO:0007669"/>
    <property type="project" value="InterPro"/>
</dbReference>
<dbReference type="SUPFAM" id="SSF101801">
    <property type="entry name" value="Surface presentation of antigens (SPOA)"/>
    <property type="match status" value="1"/>
</dbReference>
<keyword evidence="5" id="KW-0145">Chemotaxis</keyword>
<dbReference type="PANTHER" id="PTHR43484">
    <property type="match status" value="1"/>
</dbReference>
<keyword evidence="10" id="KW-0966">Cell projection</keyword>
<evidence type="ECO:0000313" key="10">
    <source>
        <dbReference type="EMBL" id="VWC43608.1"/>
    </source>
</evidence>
<keyword evidence="7" id="KW-0472">Membrane</keyword>
<keyword evidence="10" id="KW-0969">Cilium</keyword>
<reference evidence="10 11" key="1">
    <citation type="submission" date="2019-09" db="EMBL/GenBank/DDBJ databases">
        <authorList>
            <person name="Depoorter E."/>
        </authorList>
    </citation>
    <scope>NUCLEOTIDE SEQUENCE [LARGE SCALE GENOMIC DNA]</scope>
    <source>
        <strain evidence="10">LMG 30113</strain>
    </source>
</reference>
<dbReference type="EMBL" id="CABVQD010000046">
    <property type="protein sequence ID" value="VWC43608.1"/>
    <property type="molecule type" value="Genomic_DNA"/>
</dbReference>
<name>A0A6P2SBK9_9BURK</name>
<keyword evidence="4" id="KW-1003">Cell membrane</keyword>
<protein>
    <recommendedName>
        <fullName evidence="3">Flagellar motor switch protein FliN</fullName>
    </recommendedName>
</protein>
<evidence type="ECO:0000259" key="9">
    <source>
        <dbReference type="Pfam" id="PF01052"/>
    </source>
</evidence>